<gene>
    <name evidence="7" type="ORF">AGABI1DRAFT_113925</name>
</gene>
<evidence type="ECO:0000256" key="1">
    <source>
        <dbReference type="ARBA" id="ARBA00001946"/>
    </source>
</evidence>
<dbReference type="PANTHER" id="PTHR32308:SF0">
    <property type="entry name" value="HPCH_HPAI ALDOLASE_CITRATE LYASE DOMAIN-CONTAINING PROTEIN"/>
    <property type="match status" value="1"/>
</dbReference>
<dbReference type="SUPFAM" id="SSF51621">
    <property type="entry name" value="Phosphoenolpyruvate/pyruvate domain"/>
    <property type="match status" value="1"/>
</dbReference>
<dbReference type="Gene3D" id="3.20.20.60">
    <property type="entry name" value="Phosphoenolpyruvate-binding domains"/>
    <property type="match status" value="1"/>
</dbReference>
<keyword evidence="8" id="KW-1185">Reference proteome</keyword>
<dbReference type="GO" id="GO:0006107">
    <property type="term" value="P:oxaloacetate metabolic process"/>
    <property type="evidence" value="ECO:0007669"/>
    <property type="project" value="TreeGrafter"/>
</dbReference>
<feature type="domain" description="HpcH/HpaI aldolase/citrate lyase" evidence="6">
    <location>
        <begin position="42"/>
        <end position="272"/>
    </location>
</feature>
<dbReference type="InterPro" id="IPR011206">
    <property type="entry name" value="Citrate_lyase_beta/mcl1/mcl2"/>
</dbReference>
<dbReference type="AlphaFoldDB" id="K5X8M1"/>
<evidence type="ECO:0000259" key="6">
    <source>
        <dbReference type="Pfam" id="PF03328"/>
    </source>
</evidence>
<reference evidence="8" key="1">
    <citation type="journal article" date="2012" name="Proc. Natl. Acad. Sci. U.S.A.">
        <title>Genome sequence of the button mushroom Agaricus bisporus reveals mechanisms governing adaptation to a humic-rich ecological niche.</title>
        <authorList>
            <person name="Morin E."/>
            <person name="Kohler A."/>
            <person name="Baker A.R."/>
            <person name="Foulongne-Oriol M."/>
            <person name="Lombard V."/>
            <person name="Nagy L.G."/>
            <person name="Ohm R.A."/>
            <person name="Patyshakuliyeva A."/>
            <person name="Brun A."/>
            <person name="Aerts A.L."/>
            <person name="Bailey A.M."/>
            <person name="Billette C."/>
            <person name="Coutinho P.M."/>
            <person name="Deakin G."/>
            <person name="Doddapaneni H."/>
            <person name="Floudas D."/>
            <person name="Grimwood J."/>
            <person name="Hilden K."/>
            <person name="Kuees U."/>
            <person name="LaButti K.M."/>
            <person name="Lapidus A."/>
            <person name="Lindquist E.A."/>
            <person name="Lucas S.M."/>
            <person name="Murat C."/>
            <person name="Riley R.W."/>
            <person name="Salamov A.A."/>
            <person name="Schmutz J."/>
            <person name="Subramanian V."/>
            <person name="Woesten H.A.B."/>
            <person name="Xu J."/>
            <person name="Eastwood D.C."/>
            <person name="Foster G.D."/>
            <person name="Sonnenberg A.S."/>
            <person name="Cullen D."/>
            <person name="de Vries R.P."/>
            <person name="Lundell T."/>
            <person name="Hibbett D.S."/>
            <person name="Henrissat B."/>
            <person name="Burton K.S."/>
            <person name="Kerrigan R.W."/>
            <person name="Challen M.P."/>
            <person name="Grigoriev I.V."/>
            <person name="Martin F."/>
        </authorList>
    </citation>
    <scope>NUCLEOTIDE SEQUENCE [LARGE SCALE GENOMIC DNA]</scope>
    <source>
        <strain evidence="8">JB137-S8 / ATCC MYA-4627 / FGSC 10392</strain>
    </source>
</reference>
<dbReference type="InterPro" id="IPR005000">
    <property type="entry name" value="Aldolase/citrate-lyase_domain"/>
</dbReference>
<evidence type="ECO:0000313" key="8">
    <source>
        <dbReference type="Proteomes" id="UP000008493"/>
    </source>
</evidence>
<dbReference type="EMBL" id="JH971390">
    <property type="protein sequence ID" value="EKM79352.1"/>
    <property type="molecule type" value="Genomic_DNA"/>
</dbReference>
<feature type="binding site" evidence="5">
    <location>
        <position position="204"/>
    </location>
    <ligand>
        <name>Mg(2+)</name>
        <dbReference type="ChEBI" id="CHEBI:18420"/>
    </ligand>
</feature>
<dbReference type="GeneID" id="18824154"/>
<dbReference type="PANTHER" id="PTHR32308">
    <property type="entry name" value="LYASE BETA SUBUNIT, PUTATIVE (AFU_ORTHOLOGUE AFUA_4G13030)-RELATED"/>
    <property type="match status" value="1"/>
</dbReference>
<accession>K5X8M1</accession>
<comment type="cofactor">
    <cofactor evidence="1">
        <name>Mg(2+)</name>
        <dbReference type="ChEBI" id="CHEBI:18420"/>
    </cofactor>
</comment>
<feature type="binding site" evidence="4">
    <location>
        <position position="169"/>
    </location>
    <ligand>
        <name>substrate</name>
    </ligand>
</feature>
<feature type="binding site" evidence="5">
    <location>
        <position position="169"/>
    </location>
    <ligand>
        <name>Mg(2+)</name>
        <dbReference type="ChEBI" id="CHEBI:18420"/>
    </ligand>
</feature>
<dbReference type="GO" id="GO:0003824">
    <property type="term" value="F:catalytic activity"/>
    <property type="evidence" value="ECO:0007669"/>
    <property type="project" value="InterPro"/>
</dbReference>
<sequence>MHSILRSNTRCHLSCNGAKNIKKLYFRGLATQTSISPVTLKRSYLYVPSSSDRMLEKTKASPSDVFVYDLEDSVSPVPADKANARERLREFLRKDPISNHDRVGVRVNDISTPYFEEDIKAIVSLPNVTNLILPKIHSAQDLDRVSDIVFKLYRDTEREAVLNIIPSIESARAMVNIEKIAGWSSKGGTQMGGVLSALLFAAEDYCADTSIVRTPSRRELLYTRSQIVITAKAFGLDAIDMVCVQYKDLKVLEDECVDGRQLGFTGKQAIHPAQVETIQSTYIPSSKEILRAAKILHQMKLAHEAEKGAIGLEGEMIDAPMIKQAEKIVTIAKAAGLAIPDVSSST</sequence>
<dbReference type="RefSeq" id="XP_007330037.1">
    <property type="nucleotide sequence ID" value="XM_007329975.1"/>
</dbReference>
<dbReference type="OrthoDB" id="1773at2759"/>
<dbReference type="KEGG" id="abp:AGABI1DRAFT113925"/>
<dbReference type="OMA" id="AWLFCPA"/>
<evidence type="ECO:0000256" key="3">
    <source>
        <dbReference type="ARBA" id="ARBA00022842"/>
    </source>
</evidence>
<organism evidence="7 8">
    <name type="scientific">Agaricus bisporus var. burnettii (strain JB137-S8 / ATCC MYA-4627 / FGSC 10392)</name>
    <name type="common">White button mushroom</name>
    <dbReference type="NCBI Taxonomy" id="597362"/>
    <lineage>
        <taxon>Eukaryota</taxon>
        <taxon>Fungi</taxon>
        <taxon>Dikarya</taxon>
        <taxon>Basidiomycota</taxon>
        <taxon>Agaricomycotina</taxon>
        <taxon>Agaricomycetes</taxon>
        <taxon>Agaricomycetidae</taxon>
        <taxon>Agaricales</taxon>
        <taxon>Agaricineae</taxon>
        <taxon>Agaricaceae</taxon>
        <taxon>Agaricus</taxon>
    </lineage>
</organism>
<evidence type="ECO:0000256" key="2">
    <source>
        <dbReference type="ARBA" id="ARBA00022723"/>
    </source>
</evidence>
<keyword evidence="3 5" id="KW-0460">Magnesium</keyword>
<protein>
    <recommendedName>
        <fullName evidence="6">HpcH/HpaI aldolase/citrate lyase domain-containing protein</fullName>
    </recommendedName>
</protein>
<evidence type="ECO:0000256" key="4">
    <source>
        <dbReference type="PIRSR" id="PIRSR015582-1"/>
    </source>
</evidence>
<evidence type="ECO:0000313" key="7">
    <source>
        <dbReference type="EMBL" id="EKM79352.1"/>
    </source>
</evidence>
<dbReference type="InterPro" id="IPR040442">
    <property type="entry name" value="Pyrv_kinase-like_dom_sf"/>
</dbReference>
<proteinExistence type="predicted"/>
<dbReference type="InParanoid" id="K5X8M1"/>
<dbReference type="PIRSF" id="PIRSF015582">
    <property type="entry name" value="Cit_lyase_B"/>
    <property type="match status" value="1"/>
</dbReference>
<dbReference type="GO" id="GO:0000287">
    <property type="term" value="F:magnesium ion binding"/>
    <property type="evidence" value="ECO:0007669"/>
    <property type="project" value="TreeGrafter"/>
</dbReference>
<feature type="binding site" evidence="4">
    <location>
        <position position="106"/>
    </location>
    <ligand>
        <name>substrate</name>
    </ligand>
</feature>
<dbReference type="STRING" id="597362.K5X8M1"/>
<name>K5X8M1_AGABU</name>
<dbReference type="Pfam" id="PF03328">
    <property type="entry name" value="HpcH_HpaI"/>
    <property type="match status" value="1"/>
</dbReference>
<evidence type="ECO:0000256" key="5">
    <source>
        <dbReference type="PIRSR" id="PIRSR015582-2"/>
    </source>
</evidence>
<keyword evidence="2 5" id="KW-0479">Metal-binding</keyword>
<dbReference type="HOGENOM" id="CLU_044864_1_1_1"/>
<dbReference type="Proteomes" id="UP000008493">
    <property type="component" value="Unassembled WGS sequence"/>
</dbReference>
<dbReference type="eggNOG" id="ENOG502QQPK">
    <property type="taxonomic scope" value="Eukaryota"/>
</dbReference>
<dbReference type="InterPro" id="IPR015813">
    <property type="entry name" value="Pyrv/PenolPyrv_kinase-like_dom"/>
</dbReference>